<comment type="caution">
    <text evidence="2">As this bacterium is not an Enterobacterale, this protein may not have a true dGTPase activity.</text>
</comment>
<evidence type="ECO:0000256" key="2">
    <source>
        <dbReference type="HAMAP-Rule" id="MF_00030"/>
    </source>
</evidence>
<dbReference type="EMBL" id="QPJQ01000034">
    <property type="protein sequence ID" value="RCW96487.1"/>
    <property type="molecule type" value="Genomic_DNA"/>
</dbReference>
<dbReference type="HAMAP" id="MF_00030">
    <property type="entry name" value="dGTPase_type1"/>
    <property type="match status" value="1"/>
</dbReference>
<organism evidence="5 6">
    <name type="scientific">Marinomonas foliarum</name>
    <dbReference type="NCBI Taxonomy" id="491950"/>
    <lineage>
        <taxon>Bacteria</taxon>
        <taxon>Pseudomonadati</taxon>
        <taxon>Pseudomonadota</taxon>
        <taxon>Gammaproteobacteria</taxon>
        <taxon>Oceanospirillales</taxon>
        <taxon>Oceanospirillaceae</taxon>
        <taxon>Marinomonas</taxon>
    </lineage>
</organism>
<dbReference type="SUPFAM" id="SSF109604">
    <property type="entry name" value="HD-domain/PDEase-like"/>
    <property type="match status" value="1"/>
</dbReference>
<dbReference type="Gene3D" id="1.10.3210.10">
    <property type="entry name" value="Hypothetical protein af1432"/>
    <property type="match status" value="2"/>
</dbReference>
<dbReference type="GO" id="GO:0006203">
    <property type="term" value="P:dGTP catabolic process"/>
    <property type="evidence" value="ECO:0007669"/>
    <property type="project" value="InterPro"/>
</dbReference>
<name>A0A368ZN52_9GAMM</name>
<dbReference type="EC" id="3.1.5.1" evidence="2"/>
<dbReference type="InterPro" id="IPR020779">
    <property type="entry name" value="dNTPase_1"/>
</dbReference>
<dbReference type="CDD" id="cd00077">
    <property type="entry name" value="HDc"/>
    <property type="match status" value="1"/>
</dbReference>
<evidence type="ECO:0000313" key="5">
    <source>
        <dbReference type="EMBL" id="RCW96487.1"/>
    </source>
</evidence>
<evidence type="ECO:0000259" key="4">
    <source>
        <dbReference type="PROSITE" id="PS51831"/>
    </source>
</evidence>
<dbReference type="NCBIfam" id="TIGR01353">
    <property type="entry name" value="dGTP_triPase"/>
    <property type="match status" value="1"/>
</dbReference>
<feature type="region of interest" description="Disordered" evidence="3">
    <location>
        <begin position="1"/>
        <end position="32"/>
    </location>
</feature>
<dbReference type="InterPro" id="IPR006674">
    <property type="entry name" value="HD_domain"/>
</dbReference>
<comment type="cofactor">
    <cofactor evidence="2">
        <name>Mg(2+)</name>
        <dbReference type="ChEBI" id="CHEBI:18420"/>
    </cofactor>
</comment>
<dbReference type="InterPro" id="IPR003607">
    <property type="entry name" value="HD/PDEase_dom"/>
</dbReference>
<sequence length="505" mass="58161">MTINFRQKIRSNRLHNSRNSDDTKIAPQGDFESDRGRIINSAAIRRLQQKTQVFPLERNAAVRSRLTHSMEVQQVGRYISQLVFQSLSKDRGKLEEYGLTGLDRQFESIVEMSCLMHDVGNPPFGHFGEDTMIKWFEKHTSQFLKRFMPDTDDSDIKLNDELTALERDICNFEGNAQAIRLVHSLLALNLTYSQLSGIIKYTRRGDTSKPDKNYLQKKVGFYLSEAPFIKALREALNIQEGRRSPFAYIMEAADDISYGVADIEDAEEKGILAITDLPNILREEFINTCQSDDFKLPVNQMMDEIIASAESMYRQNKIDSMFFVGLRVGINKELPKYACKRFIDNIDAVFHGSFNNALIEDGSYHHAVVETLKTVARKYAFSTPEVEGQELQGYRIINGLLDIYAPLLKLDRASFNKVLDNDIKAPAYEARVFRKLSQKHIRAYRAAIEDKTLTDFKTHFKGSTLEPISDDTWEFYFRCRLIQDYISGMTDQFAYDEYRALHVID</sequence>
<dbReference type="GO" id="GO:0008832">
    <property type="term" value="F:dGTPase activity"/>
    <property type="evidence" value="ECO:0007669"/>
    <property type="project" value="UniProtKB-UniRule"/>
</dbReference>
<evidence type="ECO:0000256" key="3">
    <source>
        <dbReference type="SAM" id="MobiDB-lite"/>
    </source>
</evidence>
<accession>A0A368ZN52</accession>
<dbReference type="AlphaFoldDB" id="A0A368ZN52"/>
<proteinExistence type="inferred from homology"/>
<dbReference type="PANTHER" id="PTHR11373">
    <property type="entry name" value="DEOXYNUCLEOSIDE TRIPHOSPHATE TRIPHOSPHOHYDROLASE"/>
    <property type="match status" value="1"/>
</dbReference>
<dbReference type="InterPro" id="IPR050135">
    <property type="entry name" value="dGTPase-like"/>
</dbReference>
<dbReference type="NCBIfam" id="NF003429">
    <property type="entry name" value="PRK04926.1"/>
    <property type="match status" value="1"/>
</dbReference>
<keyword evidence="1 2" id="KW-0378">Hydrolase</keyword>
<dbReference type="InterPro" id="IPR027432">
    <property type="entry name" value="dGTP_triphosphohydrolase_C"/>
</dbReference>
<evidence type="ECO:0000256" key="1">
    <source>
        <dbReference type="ARBA" id="ARBA00022801"/>
    </source>
</evidence>
<dbReference type="RefSeq" id="WP_114413182.1">
    <property type="nucleotide sequence ID" value="NZ_QPJQ01000034.1"/>
</dbReference>
<evidence type="ECO:0000313" key="6">
    <source>
        <dbReference type="Proteomes" id="UP000253506"/>
    </source>
</evidence>
<dbReference type="SMART" id="SM00471">
    <property type="entry name" value="HDc"/>
    <property type="match status" value="1"/>
</dbReference>
<feature type="compositionally biased region" description="Basic residues" evidence="3">
    <location>
        <begin position="7"/>
        <end position="16"/>
    </location>
</feature>
<comment type="function">
    <text evidence="2">dGTPase preferentially hydrolyzes dGTP over the other canonical NTPs.</text>
</comment>
<comment type="caution">
    <text evidence="5">The sequence shown here is derived from an EMBL/GenBank/DDBJ whole genome shotgun (WGS) entry which is preliminary data.</text>
</comment>
<dbReference type="Pfam" id="PF13286">
    <property type="entry name" value="HD_assoc"/>
    <property type="match status" value="1"/>
</dbReference>
<feature type="domain" description="HD" evidence="4">
    <location>
        <begin position="65"/>
        <end position="259"/>
    </location>
</feature>
<dbReference type="PROSITE" id="PS51831">
    <property type="entry name" value="HD"/>
    <property type="match status" value="1"/>
</dbReference>
<dbReference type="PANTHER" id="PTHR11373:SF32">
    <property type="entry name" value="DEOXYGUANOSINETRIPHOSPHATE TRIPHOSPHOHYDROLASE"/>
    <property type="match status" value="1"/>
</dbReference>
<reference evidence="5 6" key="1">
    <citation type="submission" date="2018-07" db="EMBL/GenBank/DDBJ databases">
        <title>Genomic Encyclopedia of Type Strains, Phase III (KMG-III): the genomes of soil and plant-associated and newly described type strains.</title>
        <authorList>
            <person name="Whitman W."/>
        </authorList>
    </citation>
    <scope>NUCLEOTIDE SEQUENCE [LARGE SCALE GENOMIC DNA]</scope>
    <source>
        <strain evidence="5 6">CECT 7731</strain>
    </source>
</reference>
<dbReference type="GO" id="GO:0000287">
    <property type="term" value="F:magnesium ion binding"/>
    <property type="evidence" value="ECO:0007669"/>
    <property type="project" value="UniProtKB-UniRule"/>
</dbReference>
<comment type="catalytic activity">
    <reaction evidence="2">
        <text>dGTP + H2O = 2'-deoxyguanosine + triphosphate + H(+)</text>
        <dbReference type="Rhea" id="RHEA:15193"/>
        <dbReference type="ChEBI" id="CHEBI:15377"/>
        <dbReference type="ChEBI" id="CHEBI:15378"/>
        <dbReference type="ChEBI" id="CHEBI:17172"/>
        <dbReference type="ChEBI" id="CHEBI:18036"/>
        <dbReference type="ChEBI" id="CHEBI:61429"/>
        <dbReference type="EC" id="3.1.5.1"/>
    </reaction>
</comment>
<dbReference type="Proteomes" id="UP000253506">
    <property type="component" value="Unassembled WGS sequence"/>
</dbReference>
<dbReference type="Pfam" id="PF01966">
    <property type="entry name" value="HD"/>
    <property type="match status" value="1"/>
</dbReference>
<dbReference type="OrthoDB" id="9803619at2"/>
<protein>
    <recommendedName>
        <fullName evidence="2">Probable deoxyguanosinetriphosphate triphosphohydrolase</fullName>
        <shortName evidence="2">dGTP triphosphohydrolase</shortName>
        <shortName evidence="2">dGTPase</shortName>
        <ecNumber evidence="2">3.1.5.1</ecNumber>
    </recommendedName>
</protein>
<gene>
    <name evidence="2" type="primary">dgt</name>
    <name evidence="5" type="ORF">DFP77_13441</name>
</gene>
<keyword evidence="2" id="KW-0460">Magnesium</keyword>
<dbReference type="Gene3D" id="1.10.3550.10">
    <property type="entry name" value="eoxyguanosinetriphosphate triphosphohydrolase domain-like"/>
    <property type="match status" value="1"/>
</dbReference>
<dbReference type="InterPro" id="IPR006261">
    <property type="entry name" value="dGTPase"/>
</dbReference>
<dbReference type="InterPro" id="IPR026875">
    <property type="entry name" value="PHydrolase_assoc_dom"/>
</dbReference>
<comment type="similarity">
    <text evidence="2">Belongs to the dGTPase family. Type 1 subfamily.</text>
</comment>